<dbReference type="Proteomes" id="UP000198888">
    <property type="component" value="Unassembled WGS sequence"/>
</dbReference>
<keyword evidence="3" id="KW-1185">Reference proteome</keyword>
<dbReference type="AlphaFoldDB" id="A0A1H6R9M0"/>
<dbReference type="Pfam" id="PF03130">
    <property type="entry name" value="HEAT_PBS"/>
    <property type="match status" value="1"/>
</dbReference>
<evidence type="ECO:0000313" key="3">
    <source>
        <dbReference type="Proteomes" id="UP000198888"/>
    </source>
</evidence>
<feature type="region of interest" description="Disordered" evidence="1">
    <location>
        <begin position="25"/>
        <end position="101"/>
    </location>
</feature>
<feature type="compositionally biased region" description="Acidic residues" evidence="1">
    <location>
        <begin position="30"/>
        <end position="77"/>
    </location>
</feature>
<evidence type="ECO:0000313" key="2">
    <source>
        <dbReference type="EMBL" id="SEI49227.1"/>
    </source>
</evidence>
<sequence>MSNGDEEAETVDSLAERLEAVDEALAAAETESDLDAIEADLDEIESELEASELPVPDDEDEESPAEELESQLEDYREELESQRGPYAEDVIESTEAAKSTIEDGDWTEQGEGEVIEAVEAFTETVGEILDTTVDPISGLDSALDALSDSAAAVDSADLDPDDDSETLAELVDAVDTLEADLEAAQEWDDLTVRETLQSEGYYDVLGHTKDYPPEWAALKEHEKRGNTEMVLLAFDELDSDFMEEHCLDTLARMGPVAATEEAIDAMMQLANKRNKPAIKALGKMGATEAVDTLIEYVDADKDAALQKTTFRALGEIGDERAVQPIADKLLMDNDNVRPQAARALGLLGDTRAIKPLADTLKADDNENVRAQAAWALRQIGTKRALEAVVDHGSDDTFIVQTEIDKARRSLDAAVANA</sequence>
<accession>A0A2H4Q2D3</accession>
<reference evidence="2 3" key="1">
    <citation type="submission" date="2016-10" db="EMBL/GenBank/DDBJ databases">
        <authorList>
            <person name="de Groot N.N."/>
        </authorList>
    </citation>
    <scope>NUCLEOTIDE SEQUENCE [LARGE SCALE GENOMIC DNA]</scope>
    <source>
        <strain evidence="2 3">DSM 22187</strain>
    </source>
</reference>
<dbReference type="PANTHER" id="PTHR12697:SF5">
    <property type="entry name" value="DEOXYHYPUSINE HYDROXYLASE"/>
    <property type="match status" value="1"/>
</dbReference>
<dbReference type="SMART" id="SM00185">
    <property type="entry name" value="ARM"/>
    <property type="match status" value="2"/>
</dbReference>
<evidence type="ECO:0000256" key="1">
    <source>
        <dbReference type="SAM" id="MobiDB-lite"/>
    </source>
</evidence>
<dbReference type="OrthoDB" id="293146at2157"/>
<dbReference type="Gene3D" id="1.25.10.10">
    <property type="entry name" value="Leucine-rich Repeat Variant"/>
    <property type="match status" value="1"/>
</dbReference>
<dbReference type="KEGG" id="hae:halTADL_1768"/>
<name>A0A1H6R9M0_9EURY</name>
<dbReference type="STRING" id="1073996.SAMN05444271_101197"/>
<organism evidence="2 3">
    <name type="scientific">Halohasta litchfieldiae</name>
    <dbReference type="NCBI Taxonomy" id="1073996"/>
    <lineage>
        <taxon>Archaea</taxon>
        <taxon>Methanobacteriati</taxon>
        <taxon>Methanobacteriota</taxon>
        <taxon>Stenosarchaea group</taxon>
        <taxon>Halobacteria</taxon>
        <taxon>Halobacteriales</taxon>
        <taxon>Haloferacaceae</taxon>
        <taxon>Halohasta</taxon>
    </lineage>
</organism>
<dbReference type="InterPro" id="IPR011989">
    <property type="entry name" value="ARM-like"/>
</dbReference>
<dbReference type="SMART" id="SM00567">
    <property type="entry name" value="EZ_HEAT"/>
    <property type="match status" value="4"/>
</dbReference>
<dbReference type="EMBL" id="FNYR01000001">
    <property type="protein sequence ID" value="SEI49227.1"/>
    <property type="molecule type" value="Genomic_DNA"/>
</dbReference>
<dbReference type="GO" id="GO:0016491">
    <property type="term" value="F:oxidoreductase activity"/>
    <property type="evidence" value="ECO:0007669"/>
    <property type="project" value="TreeGrafter"/>
</dbReference>
<dbReference type="InterPro" id="IPR016024">
    <property type="entry name" value="ARM-type_fold"/>
</dbReference>
<dbReference type="PANTHER" id="PTHR12697">
    <property type="entry name" value="PBS LYASE HEAT-LIKE PROTEIN"/>
    <property type="match status" value="1"/>
</dbReference>
<dbReference type="InterPro" id="IPR004155">
    <property type="entry name" value="PBS_lyase_HEAT"/>
</dbReference>
<proteinExistence type="predicted"/>
<gene>
    <name evidence="2" type="ORF">SAMN05444271_101197</name>
</gene>
<keyword evidence="2" id="KW-0456">Lyase</keyword>
<dbReference type="SUPFAM" id="SSF48371">
    <property type="entry name" value="ARM repeat"/>
    <property type="match status" value="1"/>
</dbReference>
<accession>A0A1H6R9M0</accession>
<dbReference type="GO" id="GO:0016829">
    <property type="term" value="F:lyase activity"/>
    <property type="evidence" value="ECO:0007669"/>
    <property type="project" value="UniProtKB-KW"/>
</dbReference>
<protein>
    <submittedName>
        <fullName evidence="2">PBS lyase HEAT-like repeat-containing protein</fullName>
    </submittedName>
</protein>
<dbReference type="InterPro" id="IPR000225">
    <property type="entry name" value="Armadillo"/>
</dbReference>
<dbReference type="Pfam" id="PF13646">
    <property type="entry name" value="HEAT_2"/>
    <property type="match status" value="1"/>
</dbReference>
<dbReference type="GeneID" id="35002554"/>
<dbReference type="RefSeq" id="WP_089670697.1">
    <property type="nucleotide sequence ID" value="NZ_CP024845.1"/>
</dbReference>